<evidence type="ECO:0000256" key="8">
    <source>
        <dbReference type="ARBA" id="ARBA00023224"/>
    </source>
</evidence>
<dbReference type="GO" id="GO:0008528">
    <property type="term" value="F:G protein-coupled peptide receptor activity"/>
    <property type="evidence" value="ECO:0007669"/>
    <property type="project" value="TreeGrafter"/>
</dbReference>
<dbReference type="KEGG" id="bgt:106074412"/>
<dbReference type="GO" id="GO:0007218">
    <property type="term" value="P:neuropeptide signaling pathway"/>
    <property type="evidence" value="ECO:0007669"/>
    <property type="project" value="TreeGrafter"/>
</dbReference>
<dbReference type="CDD" id="cd00637">
    <property type="entry name" value="7tm_classA_rhodopsin-like"/>
    <property type="match status" value="1"/>
</dbReference>
<dbReference type="STRING" id="6526.A0A2C9LWW8"/>
<dbReference type="InterPro" id="IPR017452">
    <property type="entry name" value="GPCR_Rhodpsn_7TM"/>
</dbReference>
<dbReference type="PANTHER" id="PTHR24230:SF158">
    <property type="entry name" value="G-PROTEIN COUPLED RECEPTORS FAMILY 1 PROFILE DOMAIN-CONTAINING PROTEIN"/>
    <property type="match status" value="1"/>
</dbReference>
<proteinExistence type="inferred from homology"/>
<comment type="subcellular location">
    <subcellularLocation>
        <location evidence="1">Cell membrane</location>
        <topology evidence="1">Multi-pass membrane protein</topology>
    </subcellularLocation>
</comment>
<keyword evidence="6 10" id="KW-0472">Membrane</keyword>
<evidence type="ECO:0000259" key="11">
    <source>
        <dbReference type="PROSITE" id="PS50262"/>
    </source>
</evidence>
<keyword evidence="3 9" id="KW-0812">Transmembrane</keyword>
<dbReference type="SUPFAM" id="SSF81321">
    <property type="entry name" value="Family A G protein-coupled receptor-like"/>
    <property type="match status" value="2"/>
</dbReference>
<comment type="similarity">
    <text evidence="9">Belongs to the G-protein coupled receptor 1 family.</text>
</comment>
<dbReference type="EnsemblMetazoa" id="BGLB035939-RA">
    <property type="protein sequence ID" value="BGLB035939-PA"/>
    <property type="gene ID" value="BGLB035939"/>
</dbReference>
<dbReference type="AlphaFoldDB" id="A0A2C9LWW8"/>
<protein>
    <recommendedName>
        <fullName evidence="11">G-protein coupled receptors family 1 profile domain-containing protein</fullName>
    </recommendedName>
</protein>
<organism evidence="12 13">
    <name type="scientific">Biomphalaria glabrata</name>
    <name type="common">Bloodfluke planorb</name>
    <name type="synonym">Freshwater snail</name>
    <dbReference type="NCBI Taxonomy" id="6526"/>
    <lineage>
        <taxon>Eukaryota</taxon>
        <taxon>Metazoa</taxon>
        <taxon>Spiralia</taxon>
        <taxon>Lophotrochozoa</taxon>
        <taxon>Mollusca</taxon>
        <taxon>Gastropoda</taxon>
        <taxon>Heterobranchia</taxon>
        <taxon>Euthyneura</taxon>
        <taxon>Panpulmonata</taxon>
        <taxon>Hygrophila</taxon>
        <taxon>Lymnaeoidea</taxon>
        <taxon>Planorbidae</taxon>
        <taxon>Biomphalaria</taxon>
    </lineage>
</organism>
<feature type="transmembrane region" description="Helical" evidence="10">
    <location>
        <begin position="278"/>
        <end position="298"/>
    </location>
</feature>
<evidence type="ECO:0000256" key="4">
    <source>
        <dbReference type="ARBA" id="ARBA00022989"/>
    </source>
</evidence>
<dbReference type="SMART" id="SM01381">
    <property type="entry name" value="7TM_GPCR_Srsx"/>
    <property type="match status" value="1"/>
</dbReference>
<evidence type="ECO:0000313" key="13">
    <source>
        <dbReference type="Proteomes" id="UP000076420"/>
    </source>
</evidence>
<dbReference type="PANTHER" id="PTHR24230">
    <property type="entry name" value="G-PROTEIN COUPLED RECEPTOR"/>
    <property type="match status" value="1"/>
</dbReference>
<evidence type="ECO:0000256" key="1">
    <source>
        <dbReference type="ARBA" id="ARBA00004651"/>
    </source>
</evidence>
<evidence type="ECO:0000256" key="10">
    <source>
        <dbReference type="SAM" id="Phobius"/>
    </source>
</evidence>
<feature type="transmembrane region" description="Helical" evidence="10">
    <location>
        <begin position="66"/>
        <end position="88"/>
    </location>
</feature>
<evidence type="ECO:0000256" key="7">
    <source>
        <dbReference type="ARBA" id="ARBA00023170"/>
    </source>
</evidence>
<dbReference type="Gene3D" id="1.20.1070.10">
    <property type="entry name" value="Rhodopsin 7-helix transmembrane proteins"/>
    <property type="match status" value="1"/>
</dbReference>
<keyword evidence="8 9" id="KW-0807">Transducer</keyword>
<dbReference type="PROSITE" id="PS50262">
    <property type="entry name" value="G_PROTEIN_RECEP_F1_2"/>
    <property type="match status" value="1"/>
</dbReference>
<feature type="domain" description="G-protein coupled receptors family 1 profile" evidence="11">
    <location>
        <begin position="46"/>
        <end position="436"/>
    </location>
</feature>
<name>A0A2C9LWW8_BIOGL</name>
<dbReference type="VEuPathDB" id="VectorBase:BGLB035939"/>
<evidence type="ECO:0000256" key="2">
    <source>
        <dbReference type="ARBA" id="ARBA00022475"/>
    </source>
</evidence>
<accession>A0A2C9LWW8</accession>
<gene>
    <name evidence="12" type="primary">106074412</name>
</gene>
<feature type="transmembrane region" description="Helical" evidence="10">
    <location>
        <begin position="108"/>
        <end position="129"/>
    </location>
</feature>
<dbReference type="Proteomes" id="UP000076420">
    <property type="component" value="Unassembled WGS sequence"/>
</dbReference>
<evidence type="ECO:0000256" key="5">
    <source>
        <dbReference type="ARBA" id="ARBA00023040"/>
    </source>
</evidence>
<dbReference type="PROSITE" id="PS00237">
    <property type="entry name" value="G_PROTEIN_RECEP_F1_1"/>
    <property type="match status" value="1"/>
</dbReference>
<reference evidence="12" key="1">
    <citation type="submission" date="2020-05" db="UniProtKB">
        <authorList>
            <consortium name="EnsemblMetazoa"/>
        </authorList>
    </citation>
    <scope>IDENTIFICATION</scope>
    <source>
        <strain evidence="12">BB02</strain>
    </source>
</reference>
<evidence type="ECO:0000256" key="6">
    <source>
        <dbReference type="ARBA" id="ARBA00023136"/>
    </source>
</evidence>
<dbReference type="Pfam" id="PF00001">
    <property type="entry name" value="7tm_1"/>
    <property type="match status" value="1"/>
</dbReference>
<feature type="transmembrane region" description="Helical" evidence="10">
    <location>
        <begin position="415"/>
        <end position="439"/>
    </location>
</feature>
<feature type="transmembrane region" description="Helical" evidence="10">
    <location>
        <begin position="29"/>
        <end position="54"/>
    </location>
</feature>
<keyword evidence="2" id="KW-1003">Cell membrane</keyword>
<evidence type="ECO:0000256" key="9">
    <source>
        <dbReference type="RuleBase" id="RU000688"/>
    </source>
</evidence>
<keyword evidence="7 9" id="KW-0675">Receptor</keyword>
<keyword evidence="5 9" id="KW-0297">G-protein coupled receptor</keyword>
<dbReference type="GO" id="GO:0005886">
    <property type="term" value="C:plasma membrane"/>
    <property type="evidence" value="ECO:0007669"/>
    <property type="project" value="UniProtKB-SubCell"/>
</dbReference>
<evidence type="ECO:0000256" key="3">
    <source>
        <dbReference type="ARBA" id="ARBA00022692"/>
    </source>
</evidence>
<feature type="transmembrane region" description="Helical" evidence="10">
    <location>
        <begin position="390"/>
        <end position="409"/>
    </location>
</feature>
<evidence type="ECO:0000313" key="12">
    <source>
        <dbReference type="EnsemblMetazoa" id="BGLB035939-PA"/>
    </source>
</evidence>
<sequence>MNDSNLTNVGTTTSKIEAHDRGDVTRTELLVVTVMLSVFSVTGTIGNALAIYVFSSLKQKPLSFQLTSTIFILTLAGTDFVTCLITIPFTILMEYLDFHVASDEICKIYHFLITTTVPFSCVVIVAIAVDRYMCICHPFHHWMTIQRARIIIGFLVIIIFAFGSIVSAHYSIYSKAELNRTINQLSNASGYPMGGAYDFTKGDTAMTFTPDPFSPGPSYSQAVRAQEAGNRSDVLFSTIHIDMSTQPTPNVLTSYLITKCDLNENLIGESFFRSFKKLYVGIFFVSCLIVFALYSLIYRSVIAQRKKKLRIKSAQCCLLWNATSLDSPHELAEMTQDIELSHVNGDDRCAVRHNSATPEDLEPHNNGAVRKCSLSKARIERMRVANIKTAFTLFIVTLVFILAFLPSWLMALNAISMKIVVFYMHFVYNVANPFIYAFLNQNFKNELRRIFHCGKK</sequence>
<feature type="transmembrane region" description="Helical" evidence="10">
    <location>
        <begin position="150"/>
        <end position="172"/>
    </location>
</feature>
<keyword evidence="4 10" id="KW-1133">Transmembrane helix</keyword>
<dbReference type="VEuPathDB" id="VectorBase:BGLAX_034663"/>
<dbReference type="PRINTS" id="PR00237">
    <property type="entry name" value="GPCRRHODOPSN"/>
</dbReference>
<dbReference type="InterPro" id="IPR000276">
    <property type="entry name" value="GPCR_Rhodpsn"/>
</dbReference>